<feature type="compositionally biased region" description="Basic and acidic residues" evidence="1">
    <location>
        <begin position="22"/>
        <end position="36"/>
    </location>
</feature>
<evidence type="ECO:0000259" key="2">
    <source>
        <dbReference type="Pfam" id="PF11976"/>
    </source>
</evidence>
<dbReference type="Proteomes" id="UP001632038">
    <property type="component" value="Unassembled WGS sequence"/>
</dbReference>
<dbReference type="PANTHER" id="PTHR47813">
    <property type="entry name" value="UBIQUITIN-LIKE SUPERFAMILY PROTEIN"/>
    <property type="match status" value="1"/>
</dbReference>
<feature type="domain" description="Rad60/SUMO-like" evidence="2">
    <location>
        <begin position="132"/>
        <end position="197"/>
    </location>
</feature>
<evidence type="ECO:0000313" key="3">
    <source>
        <dbReference type="EMBL" id="KAL3644681.1"/>
    </source>
</evidence>
<sequence length="202" mass="23247">MNWFWELIDDPDESIFIPKKQKLSDSKEENKVKDVNVIDCDDNDDDEDVWLPPPPKNLDHSSKTYEEDSTLKALRLKKQELTSFAESADEMVRAVEESVRKNLNAELQSSPEPETVVKVTSKPTVERSKIVISIQEKDGLKQFRVYKDDKFVRLFKMYADRSKLDVKNLVFCFDGDKVSPTETPDSLGMEDDDIIEAHVKSS</sequence>
<evidence type="ECO:0000256" key="1">
    <source>
        <dbReference type="SAM" id="MobiDB-lite"/>
    </source>
</evidence>
<dbReference type="EMBL" id="JAVIJP010000013">
    <property type="protein sequence ID" value="KAL3644681.1"/>
    <property type="molecule type" value="Genomic_DNA"/>
</dbReference>
<dbReference type="InterPro" id="IPR029071">
    <property type="entry name" value="Ubiquitin-like_domsf"/>
</dbReference>
<reference evidence="4" key="1">
    <citation type="journal article" date="2024" name="IScience">
        <title>Strigolactones Initiate the Formation of Haustorium-like Structures in Castilleja.</title>
        <authorList>
            <person name="Buerger M."/>
            <person name="Peterson D."/>
            <person name="Chory J."/>
        </authorList>
    </citation>
    <scope>NUCLEOTIDE SEQUENCE [LARGE SCALE GENOMIC DNA]</scope>
</reference>
<protein>
    <recommendedName>
        <fullName evidence="2">Rad60/SUMO-like domain-containing protein</fullName>
    </recommendedName>
</protein>
<feature type="region of interest" description="Disordered" evidence="1">
    <location>
        <begin position="20"/>
        <end position="64"/>
    </location>
</feature>
<proteinExistence type="predicted"/>
<dbReference type="PANTHER" id="PTHR47813:SF2">
    <property type="entry name" value="UBIQUITIN-LIKE SUPERFAMILY PROTEIN"/>
    <property type="match status" value="1"/>
</dbReference>
<keyword evidence="4" id="KW-1185">Reference proteome</keyword>
<evidence type="ECO:0000313" key="4">
    <source>
        <dbReference type="Proteomes" id="UP001632038"/>
    </source>
</evidence>
<dbReference type="Gene3D" id="3.10.20.90">
    <property type="entry name" value="Phosphatidylinositol 3-kinase Catalytic Subunit, Chain A, domain 1"/>
    <property type="match status" value="1"/>
</dbReference>
<organism evidence="3 4">
    <name type="scientific">Castilleja foliolosa</name>
    <dbReference type="NCBI Taxonomy" id="1961234"/>
    <lineage>
        <taxon>Eukaryota</taxon>
        <taxon>Viridiplantae</taxon>
        <taxon>Streptophyta</taxon>
        <taxon>Embryophyta</taxon>
        <taxon>Tracheophyta</taxon>
        <taxon>Spermatophyta</taxon>
        <taxon>Magnoliopsida</taxon>
        <taxon>eudicotyledons</taxon>
        <taxon>Gunneridae</taxon>
        <taxon>Pentapetalae</taxon>
        <taxon>asterids</taxon>
        <taxon>lamiids</taxon>
        <taxon>Lamiales</taxon>
        <taxon>Orobanchaceae</taxon>
        <taxon>Pedicularideae</taxon>
        <taxon>Castillejinae</taxon>
        <taxon>Castilleja</taxon>
    </lineage>
</organism>
<dbReference type="AlphaFoldDB" id="A0ABD3DV14"/>
<dbReference type="CDD" id="cd01763">
    <property type="entry name" value="Ubl_SUMO_like"/>
    <property type="match status" value="1"/>
</dbReference>
<dbReference type="SUPFAM" id="SSF54236">
    <property type="entry name" value="Ubiquitin-like"/>
    <property type="match status" value="1"/>
</dbReference>
<accession>A0ABD3DV14</accession>
<comment type="caution">
    <text evidence="3">The sequence shown here is derived from an EMBL/GenBank/DDBJ whole genome shotgun (WGS) entry which is preliminary data.</text>
</comment>
<name>A0ABD3DV14_9LAMI</name>
<dbReference type="Pfam" id="PF11976">
    <property type="entry name" value="Rad60-SLD"/>
    <property type="match status" value="1"/>
</dbReference>
<gene>
    <name evidence="3" type="ORF">CASFOL_009861</name>
</gene>
<dbReference type="InterPro" id="IPR022617">
    <property type="entry name" value="Rad60/SUMO-like_dom"/>
</dbReference>
<feature type="compositionally biased region" description="Acidic residues" evidence="1">
    <location>
        <begin position="39"/>
        <end position="49"/>
    </location>
</feature>